<accession>A0A558B2Z6</accession>
<sequence length="329" mass="37417">MQCIFQGDDLTVYQNVFFDGANQGGIAAVCFSAWTSAAEGKRFGEGFFSRNKIPAFFIVQRSNHWWHTSEIWSALDCIRSILLDKGLGSICYGSSMGGYGSVHFSKYLYSSMAVAVGPQLFVNEDVIPEEKRWVQERKKIEFLFDEVSNLKKSSVETIVFFDNFNAPDNLQVERCQSRVPASNVKYIACPYTMHDAVRVLVKDDRFKMFLIDCFSGNFSGFDGVDGFEEHCLSVYAADDKAFLNWARNVQGIKSLSTQDRERLIDIFGCYKGLRFQELFMLAQALLKIGFYKEAVLCSLESMKKYPKPEIPPYMWSKHESVLGVALENL</sequence>
<dbReference type="EMBL" id="VMRX01000051">
    <property type="protein sequence ID" value="TVT30877.1"/>
    <property type="molecule type" value="Genomic_DNA"/>
</dbReference>
<dbReference type="AlphaFoldDB" id="A0A558B2Z6"/>
<proteinExistence type="predicted"/>
<gene>
    <name evidence="1" type="ORF">FHK81_16165</name>
</gene>
<comment type="caution">
    <text evidence="1">The sequence shown here is derived from an EMBL/GenBank/DDBJ whole genome shotgun (WGS) entry which is preliminary data.</text>
</comment>
<name>A0A558B2Z6_9GAMM</name>
<reference evidence="1 2" key="1">
    <citation type="submission" date="2019-07" db="EMBL/GenBank/DDBJ databases">
        <title>The pathways for chlorine oxyanion respiration interact through the shared metabolite chlorate.</title>
        <authorList>
            <person name="Barnum T.P."/>
            <person name="Cheng Y."/>
            <person name="Hill K.A."/>
            <person name="Lucas L.N."/>
            <person name="Carlson H.K."/>
            <person name="Coates J.D."/>
        </authorList>
    </citation>
    <scope>NUCLEOTIDE SEQUENCE [LARGE SCALE GENOMIC DNA]</scope>
    <source>
        <strain evidence="1">UCB</strain>
    </source>
</reference>
<dbReference type="Proteomes" id="UP000319142">
    <property type="component" value="Unassembled WGS sequence"/>
</dbReference>
<evidence type="ECO:0000313" key="1">
    <source>
        <dbReference type="EMBL" id="TVT30877.1"/>
    </source>
</evidence>
<evidence type="ECO:0000313" key="2">
    <source>
        <dbReference type="Proteomes" id="UP000319142"/>
    </source>
</evidence>
<organism evidence="1 2">
    <name type="scientific">Marinobacter vinifirmus</name>
    <dbReference type="NCBI Taxonomy" id="355591"/>
    <lineage>
        <taxon>Bacteria</taxon>
        <taxon>Pseudomonadati</taxon>
        <taxon>Pseudomonadota</taxon>
        <taxon>Gammaproteobacteria</taxon>
        <taxon>Pseudomonadales</taxon>
        <taxon>Marinobacteraceae</taxon>
        <taxon>Marinobacter</taxon>
    </lineage>
</organism>
<dbReference type="RefSeq" id="WP_273135039.1">
    <property type="nucleotide sequence ID" value="NZ_VMRX01000051.1"/>
</dbReference>
<protein>
    <submittedName>
        <fullName evidence="1">Uncharacterized protein</fullName>
    </submittedName>
</protein>